<proteinExistence type="predicted"/>
<dbReference type="GO" id="GO:0009229">
    <property type="term" value="P:thiamine diphosphate biosynthetic process"/>
    <property type="evidence" value="ECO:0007669"/>
    <property type="project" value="UniProtKB-UniPathway"/>
</dbReference>
<dbReference type="InterPro" id="IPR006076">
    <property type="entry name" value="FAD-dep_OxRdtase"/>
</dbReference>
<dbReference type="Gene3D" id="3.50.50.60">
    <property type="entry name" value="FAD/NAD(P)-binding domain"/>
    <property type="match status" value="1"/>
</dbReference>
<accession>A0A4R1HB05</accession>
<organism evidence="5 6">
    <name type="scientific">Thiogranum longum</name>
    <dbReference type="NCBI Taxonomy" id="1537524"/>
    <lineage>
        <taxon>Bacteria</taxon>
        <taxon>Pseudomonadati</taxon>
        <taxon>Pseudomonadota</taxon>
        <taxon>Gammaproteobacteria</taxon>
        <taxon>Chromatiales</taxon>
        <taxon>Ectothiorhodospiraceae</taxon>
        <taxon>Thiogranum</taxon>
    </lineage>
</organism>
<name>A0A4R1HB05_9GAMM</name>
<evidence type="ECO:0000256" key="1">
    <source>
        <dbReference type="ARBA" id="ARBA00004948"/>
    </source>
</evidence>
<evidence type="ECO:0000256" key="3">
    <source>
        <dbReference type="ARBA" id="ARBA00023002"/>
    </source>
</evidence>
<keyword evidence="6" id="KW-1185">Reference proteome</keyword>
<dbReference type="EMBL" id="SMFX01000001">
    <property type="protein sequence ID" value="TCK19137.1"/>
    <property type="molecule type" value="Genomic_DNA"/>
</dbReference>
<dbReference type="GO" id="GO:0005737">
    <property type="term" value="C:cytoplasm"/>
    <property type="evidence" value="ECO:0007669"/>
    <property type="project" value="TreeGrafter"/>
</dbReference>
<dbReference type="SUPFAM" id="SSF51905">
    <property type="entry name" value="FAD/NAD(P)-binding domain"/>
    <property type="match status" value="1"/>
</dbReference>
<dbReference type="GO" id="GO:0016491">
    <property type="term" value="F:oxidoreductase activity"/>
    <property type="evidence" value="ECO:0007669"/>
    <property type="project" value="UniProtKB-KW"/>
</dbReference>
<reference evidence="5 6" key="1">
    <citation type="submission" date="2019-03" db="EMBL/GenBank/DDBJ databases">
        <title>Genomic Encyclopedia of Type Strains, Phase IV (KMG-IV): sequencing the most valuable type-strain genomes for metagenomic binning, comparative biology and taxonomic classification.</title>
        <authorList>
            <person name="Goeker M."/>
        </authorList>
    </citation>
    <scope>NUCLEOTIDE SEQUENCE [LARGE SCALE GENOMIC DNA]</scope>
    <source>
        <strain evidence="5 6">DSM 19610</strain>
    </source>
</reference>
<evidence type="ECO:0000313" key="6">
    <source>
        <dbReference type="Proteomes" id="UP000295707"/>
    </source>
</evidence>
<sequence length="371" mass="40396">MDVMKADVVIVGAGIIGMLTARELVAAGYSVMLLERGKPARESSWAGGGILSPLYPWRYPDSVNELARRSQQIYPVLAEALLEESGIDPEFERSGLLMTDVEDRNDAQSWAKRYNMPLQSVDKIMAQEIEPQLATQFENALWMPTVGQIRNPRMTRALRVALERQGATFCQDTEVLGWRSSGGQVRAALTANGEVSAATFVVATGAWTAGLLEETGLTLPIQPVRGQMILFRGPPGLVRRITLHNGRYVIPRRDGRVLFGSTLEYTGFEKCTTQEALDDLSQSAFSLMPVLADLPVECHWAGLRPGTPDGVPVIGVHPELSNLFVCAGHFRNGVVLGPASARLLADQITRGQSEIDITAYLPGVVSEKPAD</sequence>
<dbReference type="Proteomes" id="UP000295707">
    <property type="component" value="Unassembled WGS sequence"/>
</dbReference>
<feature type="domain" description="FAD dependent oxidoreductase" evidence="4">
    <location>
        <begin position="7"/>
        <end position="346"/>
    </location>
</feature>
<dbReference type="GO" id="GO:0009228">
    <property type="term" value="P:thiamine biosynthetic process"/>
    <property type="evidence" value="ECO:0007669"/>
    <property type="project" value="UniProtKB-KW"/>
</dbReference>
<evidence type="ECO:0000259" key="4">
    <source>
        <dbReference type="Pfam" id="PF01266"/>
    </source>
</evidence>
<dbReference type="AlphaFoldDB" id="A0A4R1HB05"/>
<comment type="pathway">
    <text evidence="1">Cofactor biosynthesis; thiamine diphosphate biosynthesis.</text>
</comment>
<protein>
    <submittedName>
        <fullName evidence="5">Glycine oxidase</fullName>
    </submittedName>
</protein>
<dbReference type="InterPro" id="IPR012727">
    <property type="entry name" value="Gly_oxidase_ThiO"/>
</dbReference>
<dbReference type="Gene3D" id="3.30.9.10">
    <property type="entry name" value="D-Amino Acid Oxidase, subunit A, domain 2"/>
    <property type="match status" value="1"/>
</dbReference>
<gene>
    <name evidence="5" type="ORF">DFR30_2433</name>
</gene>
<keyword evidence="3" id="KW-0560">Oxidoreductase</keyword>
<dbReference type="InterPro" id="IPR036188">
    <property type="entry name" value="FAD/NAD-bd_sf"/>
</dbReference>
<dbReference type="NCBIfam" id="TIGR02352">
    <property type="entry name" value="thiamin_ThiO"/>
    <property type="match status" value="1"/>
</dbReference>
<comment type="caution">
    <text evidence="5">The sequence shown here is derived from an EMBL/GenBank/DDBJ whole genome shotgun (WGS) entry which is preliminary data.</text>
</comment>
<dbReference type="SUPFAM" id="SSF54373">
    <property type="entry name" value="FAD-linked reductases, C-terminal domain"/>
    <property type="match status" value="1"/>
</dbReference>
<dbReference type="Pfam" id="PF01266">
    <property type="entry name" value="DAO"/>
    <property type="match status" value="1"/>
</dbReference>
<dbReference type="GO" id="GO:0050660">
    <property type="term" value="F:flavin adenine dinucleotide binding"/>
    <property type="evidence" value="ECO:0007669"/>
    <property type="project" value="InterPro"/>
</dbReference>
<dbReference type="PANTHER" id="PTHR13847">
    <property type="entry name" value="SARCOSINE DEHYDROGENASE-RELATED"/>
    <property type="match status" value="1"/>
</dbReference>
<dbReference type="UniPathway" id="UPA00060"/>
<evidence type="ECO:0000313" key="5">
    <source>
        <dbReference type="EMBL" id="TCK19137.1"/>
    </source>
</evidence>
<dbReference type="PANTHER" id="PTHR13847:SF289">
    <property type="entry name" value="GLYCINE OXIDASE"/>
    <property type="match status" value="1"/>
</dbReference>
<evidence type="ECO:0000256" key="2">
    <source>
        <dbReference type="ARBA" id="ARBA00022977"/>
    </source>
</evidence>
<keyword evidence="2" id="KW-0784">Thiamine biosynthesis</keyword>